<feature type="region of interest" description="Disordered" evidence="1">
    <location>
        <begin position="436"/>
        <end position="458"/>
    </location>
</feature>
<dbReference type="CDD" id="cd04051">
    <property type="entry name" value="C2_SRC2_like"/>
    <property type="match status" value="2"/>
</dbReference>
<dbReference type="Gramene" id="A03p49710.2_BraZ1">
    <property type="protein sequence ID" value="A03p49710.2_BraZ1.CDS.1"/>
    <property type="gene ID" value="A03g49710.2_BraZ1"/>
</dbReference>
<organism evidence="4">
    <name type="scientific">Brassica campestris</name>
    <name type="common">Field mustard</name>
    <dbReference type="NCBI Taxonomy" id="3711"/>
    <lineage>
        <taxon>Eukaryota</taxon>
        <taxon>Viridiplantae</taxon>
        <taxon>Streptophyta</taxon>
        <taxon>Embryophyta</taxon>
        <taxon>Tracheophyta</taxon>
        <taxon>Spermatophyta</taxon>
        <taxon>Magnoliopsida</taxon>
        <taxon>eudicotyledons</taxon>
        <taxon>Gunneridae</taxon>
        <taxon>Pentapetalae</taxon>
        <taxon>rosids</taxon>
        <taxon>malvids</taxon>
        <taxon>Brassicales</taxon>
        <taxon>Brassicaceae</taxon>
        <taxon>Brassiceae</taxon>
        <taxon>Brassica</taxon>
    </lineage>
</organism>
<dbReference type="PROSITE" id="PS50004">
    <property type="entry name" value="C2"/>
    <property type="match status" value="2"/>
</dbReference>
<evidence type="ECO:0000313" key="4">
    <source>
        <dbReference type="EMBL" id="VDC82810.1"/>
    </source>
</evidence>
<evidence type="ECO:0000313" key="3">
    <source>
        <dbReference type="EMBL" id="CAG7883628.1"/>
    </source>
</evidence>
<feature type="non-terminal residue" evidence="4">
    <location>
        <position position="1"/>
    </location>
</feature>
<gene>
    <name evidence="4" type="ORF">BRAA03T14028Z</name>
    <name evidence="3" type="ORF">BRAPAZ1V2_A03P49710.2</name>
</gene>
<dbReference type="Proteomes" id="UP000694005">
    <property type="component" value="Chromosome A03"/>
</dbReference>
<dbReference type="SMART" id="SM00239">
    <property type="entry name" value="C2"/>
    <property type="match status" value="2"/>
</dbReference>
<protein>
    <recommendedName>
        <fullName evidence="2">C2 domain-containing protein</fullName>
    </recommendedName>
</protein>
<dbReference type="PANTHER" id="PTHR32246:SF123">
    <property type="entry name" value="C2 DOMAIN-CONTAINING PROTEIN"/>
    <property type="match status" value="1"/>
</dbReference>
<dbReference type="InterPro" id="IPR035892">
    <property type="entry name" value="C2_domain_sf"/>
</dbReference>
<feature type="compositionally biased region" description="Pro residues" evidence="1">
    <location>
        <begin position="446"/>
        <end position="458"/>
    </location>
</feature>
<dbReference type="GO" id="GO:0006952">
    <property type="term" value="P:defense response"/>
    <property type="evidence" value="ECO:0007669"/>
    <property type="project" value="InterPro"/>
</dbReference>
<dbReference type="InterPro" id="IPR044750">
    <property type="entry name" value="C2_SRC2/BAP"/>
</dbReference>
<dbReference type="EMBL" id="LS974619">
    <property type="protein sequence ID" value="CAG7883628.1"/>
    <property type="molecule type" value="Genomic_DNA"/>
</dbReference>
<reference evidence="4" key="1">
    <citation type="submission" date="2018-11" db="EMBL/GenBank/DDBJ databases">
        <authorList>
            <consortium name="Genoscope - CEA"/>
            <person name="William W."/>
        </authorList>
    </citation>
    <scope>NUCLEOTIDE SEQUENCE</scope>
</reference>
<dbReference type="Pfam" id="PF00168">
    <property type="entry name" value="C2"/>
    <property type="match status" value="2"/>
</dbReference>
<evidence type="ECO:0000259" key="2">
    <source>
        <dbReference type="PROSITE" id="PS50004"/>
    </source>
</evidence>
<sequence length="458" mass="51213">IYISFFLFYIFEESTRQDFLNMASFQLQRAIESPTLELKIVSASELSHVDAEDKMDVYAVVSINGETTEKTQAAKTPIDYDGCFNPTWNHTIKFLFNEEAAREGLLTLKVELFNYWLEGRDDLYLGEVNVSVQELFTTNPLPPFANGNVNKMKSLTCPIKLTDGGCANARLSLLYRFKPAPVEGPYHPEPQDHSPSIGQPVYPNRDPGRQLVVYSPRIQTGTTKMVLEVVIKHAKDIRDVNAFSVMDVYASVAILKDRKVKDRINTPVDFSADTNPKLNHRVKFSLDEKLAQEGRLILLVEMMSHRPFLGDKEIGFVRLPIQQLLASNPPTPLKHGEGNGMKLETHALTGPYGKKGVVSFTYRFLIEQVTFSTVTPPSTTTSQPYMYLPVSPHSYASSDPVQVTPSYVPVQQGGNAGPSNGLVPIYMPTPYQPHGYQQYPTLPAAQPYPHPQPPPPQL</sequence>
<name>A0A3P6ACA4_BRACM</name>
<dbReference type="AlphaFoldDB" id="A0A3P6ACA4"/>
<dbReference type="SUPFAM" id="SSF49562">
    <property type="entry name" value="C2 domain (Calcium/lipid-binding domain, CaLB)"/>
    <property type="match status" value="2"/>
</dbReference>
<accession>A0A3P6ACA4</accession>
<feature type="domain" description="C2" evidence="2">
    <location>
        <begin position="16"/>
        <end position="145"/>
    </location>
</feature>
<dbReference type="EMBL" id="LR031572">
    <property type="protein sequence ID" value="VDC82810.1"/>
    <property type="molecule type" value="Genomic_DNA"/>
</dbReference>
<dbReference type="PANTHER" id="PTHR32246">
    <property type="entry name" value="INGRESSION PROTEIN FIC1"/>
    <property type="match status" value="1"/>
</dbReference>
<dbReference type="Gene3D" id="2.60.40.150">
    <property type="entry name" value="C2 domain"/>
    <property type="match status" value="2"/>
</dbReference>
<feature type="domain" description="C2" evidence="2">
    <location>
        <begin position="206"/>
        <end position="335"/>
    </location>
</feature>
<proteinExistence type="predicted"/>
<dbReference type="InterPro" id="IPR000008">
    <property type="entry name" value="C2_dom"/>
</dbReference>
<evidence type="ECO:0000256" key="1">
    <source>
        <dbReference type="SAM" id="MobiDB-lite"/>
    </source>
</evidence>